<reference evidence="1" key="1">
    <citation type="journal article" date="2020" name="Stud. Mycol.">
        <title>101 Dothideomycetes genomes: a test case for predicting lifestyles and emergence of pathogens.</title>
        <authorList>
            <person name="Haridas S."/>
            <person name="Albert R."/>
            <person name="Binder M."/>
            <person name="Bloem J."/>
            <person name="Labutti K."/>
            <person name="Salamov A."/>
            <person name="Andreopoulos B."/>
            <person name="Baker S."/>
            <person name="Barry K."/>
            <person name="Bills G."/>
            <person name="Bluhm B."/>
            <person name="Cannon C."/>
            <person name="Castanera R."/>
            <person name="Culley D."/>
            <person name="Daum C."/>
            <person name="Ezra D."/>
            <person name="Gonzalez J."/>
            <person name="Henrissat B."/>
            <person name="Kuo A."/>
            <person name="Liang C."/>
            <person name="Lipzen A."/>
            <person name="Lutzoni F."/>
            <person name="Magnuson J."/>
            <person name="Mondo S."/>
            <person name="Nolan M."/>
            <person name="Ohm R."/>
            <person name="Pangilinan J."/>
            <person name="Park H.-J."/>
            <person name="Ramirez L."/>
            <person name="Alfaro M."/>
            <person name="Sun H."/>
            <person name="Tritt A."/>
            <person name="Yoshinaga Y."/>
            <person name="Zwiers L.-H."/>
            <person name="Turgeon B."/>
            <person name="Goodwin S."/>
            <person name="Spatafora J."/>
            <person name="Crous P."/>
            <person name="Grigoriev I."/>
        </authorList>
    </citation>
    <scope>NUCLEOTIDE SEQUENCE</scope>
    <source>
        <strain evidence="1">CBS 269.34</strain>
    </source>
</reference>
<name>A0A6A6R8A2_9PEZI</name>
<organism evidence="1 2">
    <name type="scientific">Lophium mytilinum</name>
    <dbReference type="NCBI Taxonomy" id="390894"/>
    <lineage>
        <taxon>Eukaryota</taxon>
        <taxon>Fungi</taxon>
        <taxon>Dikarya</taxon>
        <taxon>Ascomycota</taxon>
        <taxon>Pezizomycotina</taxon>
        <taxon>Dothideomycetes</taxon>
        <taxon>Pleosporomycetidae</taxon>
        <taxon>Mytilinidiales</taxon>
        <taxon>Mytilinidiaceae</taxon>
        <taxon>Lophium</taxon>
    </lineage>
</organism>
<keyword evidence="2" id="KW-1185">Reference proteome</keyword>
<evidence type="ECO:0000313" key="1">
    <source>
        <dbReference type="EMBL" id="KAF2501025.1"/>
    </source>
</evidence>
<evidence type="ECO:0000313" key="2">
    <source>
        <dbReference type="Proteomes" id="UP000799750"/>
    </source>
</evidence>
<gene>
    <name evidence="1" type="ORF">BU16DRAFT_188209</name>
</gene>
<dbReference type="AlphaFoldDB" id="A0A6A6R8A2"/>
<dbReference type="Proteomes" id="UP000799750">
    <property type="component" value="Unassembled WGS sequence"/>
</dbReference>
<accession>A0A6A6R8A2</accession>
<sequence length="252" mass="27864">MRRRRRLQRLGSSVAGEDNWQLGVEYHDVHGRGGVSAWPFVEQAQNVQAIVGASARFHGRAQRGLAVSPGLKLPQSCPSKVPQPDVHGFVLKVGTCSAASFVLSEGRRFLSSARCKDADPGHTPVTSRSVLRLGVLLHRAHFCKQFSASFGASHHSHFTAPRQHFVYWEAPVHTWTPVAAVLSVYPALSRHRSMLWKLPKPRRSPHGATKRWQLHQPATLAQGYRVRPSDSSRAFAIIVKGRIGRGFKLVAA</sequence>
<protein>
    <submittedName>
        <fullName evidence="1">Uncharacterized protein</fullName>
    </submittedName>
</protein>
<proteinExistence type="predicted"/>
<dbReference type="EMBL" id="MU004182">
    <property type="protein sequence ID" value="KAF2501025.1"/>
    <property type="molecule type" value="Genomic_DNA"/>
</dbReference>